<evidence type="ECO:0000313" key="1">
    <source>
        <dbReference type="EMBL" id="OLQ12324.1"/>
    </source>
</evidence>
<dbReference type="OrthoDB" id="417200at2759"/>
<name>A0A1Q9EY01_SYMMI</name>
<comment type="caution">
    <text evidence="1">The sequence shown here is derived from an EMBL/GenBank/DDBJ whole genome shotgun (WGS) entry which is preliminary data.</text>
</comment>
<dbReference type="EMBL" id="LSRX01000045">
    <property type="protein sequence ID" value="OLQ12324.1"/>
    <property type="molecule type" value="Genomic_DNA"/>
</dbReference>
<accession>A0A1Q9EY01</accession>
<gene>
    <name evidence="1" type="ORF">AK812_SmicGene3817</name>
</gene>
<reference evidence="1 2" key="1">
    <citation type="submission" date="2016-02" db="EMBL/GenBank/DDBJ databases">
        <title>Genome analysis of coral dinoflagellate symbionts highlights evolutionary adaptations to a symbiotic lifestyle.</title>
        <authorList>
            <person name="Aranda M."/>
            <person name="Li Y."/>
            <person name="Liew Y.J."/>
            <person name="Baumgarten S."/>
            <person name="Simakov O."/>
            <person name="Wilson M."/>
            <person name="Piel J."/>
            <person name="Ashoor H."/>
            <person name="Bougouffa S."/>
            <person name="Bajic V.B."/>
            <person name="Ryu T."/>
            <person name="Ravasi T."/>
            <person name="Bayer T."/>
            <person name="Micklem G."/>
            <person name="Kim H."/>
            <person name="Bhak J."/>
            <person name="Lajeunesse T.C."/>
            <person name="Voolstra C.R."/>
        </authorList>
    </citation>
    <scope>NUCLEOTIDE SEQUENCE [LARGE SCALE GENOMIC DNA]</scope>
    <source>
        <strain evidence="1 2">CCMP2467</strain>
    </source>
</reference>
<proteinExistence type="predicted"/>
<dbReference type="AlphaFoldDB" id="A0A1Q9EY01"/>
<dbReference type="Proteomes" id="UP000186817">
    <property type="component" value="Unassembled WGS sequence"/>
</dbReference>
<sequence>MQLPGSEPELLEWVLSHRKMKNVPLSAASMLEALDVWLEDNGKAGAHPEAFKEDVEKVAAFMCHCCYSPSLLVVYNGPFARGYDLGYVLFVVGRLRSEPQTLVVQSFLLKLNDHAVDLGQSQPTRGLPPGVQSLYDFIQSGAACLVLKPRESEETSSDDEDDEEAKEEEYDLCLLSHRAYLHWQLGSKDVEYTLVNTHARAPGSVKRTPALPVCDRMVDQPYEQVVSSFLGRFLDMDSGEIAGKVGIIRVDYEKEFCQPSETYPGSQR</sequence>
<organism evidence="1 2">
    <name type="scientific">Symbiodinium microadriaticum</name>
    <name type="common">Dinoflagellate</name>
    <name type="synonym">Zooxanthella microadriatica</name>
    <dbReference type="NCBI Taxonomy" id="2951"/>
    <lineage>
        <taxon>Eukaryota</taxon>
        <taxon>Sar</taxon>
        <taxon>Alveolata</taxon>
        <taxon>Dinophyceae</taxon>
        <taxon>Suessiales</taxon>
        <taxon>Symbiodiniaceae</taxon>
        <taxon>Symbiodinium</taxon>
    </lineage>
</organism>
<protein>
    <submittedName>
        <fullName evidence="1">Uncharacterized protein</fullName>
    </submittedName>
</protein>
<evidence type="ECO:0000313" key="2">
    <source>
        <dbReference type="Proteomes" id="UP000186817"/>
    </source>
</evidence>
<keyword evidence="2" id="KW-1185">Reference proteome</keyword>